<sequence>MRQGFHERTPFSGRSPDSARGSGNEGRGAKNPSWFVSLFQREMTRIR</sequence>
<evidence type="ECO:0000256" key="1">
    <source>
        <dbReference type="SAM" id="MobiDB-lite"/>
    </source>
</evidence>
<gene>
    <name evidence="2" type="ORF">AA314_02645</name>
</gene>
<reference evidence="2 3" key="1">
    <citation type="submission" date="2015-05" db="EMBL/GenBank/DDBJ databases">
        <title>Genome assembly of Archangium gephyra DSM 2261.</title>
        <authorList>
            <person name="Sharma G."/>
            <person name="Subramanian S."/>
        </authorList>
    </citation>
    <scope>NUCLEOTIDE SEQUENCE [LARGE SCALE GENOMIC DNA]</scope>
    <source>
        <strain evidence="2 3">DSM 2261</strain>
    </source>
</reference>
<evidence type="ECO:0000313" key="2">
    <source>
        <dbReference type="EMBL" id="AKJ01019.1"/>
    </source>
</evidence>
<proteinExistence type="predicted"/>
<evidence type="ECO:0000313" key="3">
    <source>
        <dbReference type="Proteomes" id="UP000035579"/>
    </source>
</evidence>
<dbReference type="KEGG" id="age:AA314_02645"/>
<protein>
    <submittedName>
        <fullName evidence="2">Uncharacterized protein</fullName>
    </submittedName>
</protein>
<accession>A0AAC8Q4U7</accession>
<organism evidence="2 3">
    <name type="scientific">Archangium gephyra</name>
    <dbReference type="NCBI Taxonomy" id="48"/>
    <lineage>
        <taxon>Bacteria</taxon>
        <taxon>Pseudomonadati</taxon>
        <taxon>Myxococcota</taxon>
        <taxon>Myxococcia</taxon>
        <taxon>Myxococcales</taxon>
        <taxon>Cystobacterineae</taxon>
        <taxon>Archangiaceae</taxon>
        <taxon>Archangium</taxon>
    </lineage>
</organism>
<dbReference type="EMBL" id="CP011509">
    <property type="protein sequence ID" value="AKJ01019.1"/>
    <property type="molecule type" value="Genomic_DNA"/>
</dbReference>
<dbReference type="Proteomes" id="UP000035579">
    <property type="component" value="Chromosome"/>
</dbReference>
<name>A0AAC8Q4U7_9BACT</name>
<feature type="region of interest" description="Disordered" evidence="1">
    <location>
        <begin position="1"/>
        <end position="34"/>
    </location>
</feature>
<dbReference type="AlphaFoldDB" id="A0AAC8Q4U7"/>